<name>A0A1G7B128_9SPHI</name>
<gene>
    <name evidence="2" type="ORF">SAMN05216464_104351</name>
</gene>
<sequence>MYKKLLLLTFAVVTIQAAKAQTEKGSQNLGATFQVSTSTSNSRNFNQVTGSYGDNSKGKATTYGISPNYSYFIADKLDLGASLGYSHYLQTYSPDVNSAGNTKANDFNASIALRKYYLFDDKVGIRTGPYVSYDRIRRTYTYTSSQNVDNLDIYAGGIQLDFVYYPTKKIGVAAGLGNLSYTHQKIAGFNDGSQNTFNLSFVNSLALSVYYVFGK</sequence>
<dbReference type="STRING" id="1391627.SAMN05216464_104351"/>
<dbReference type="RefSeq" id="WP_091149547.1">
    <property type="nucleotide sequence ID" value="NZ_FNAI01000004.1"/>
</dbReference>
<accession>A0A1G7B128</accession>
<feature type="signal peptide" evidence="1">
    <location>
        <begin position="1"/>
        <end position="20"/>
    </location>
</feature>
<dbReference type="AlphaFoldDB" id="A0A1G7B128"/>
<organism evidence="2 3">
    <name type="scientific">Mucilaginibacter pineti</name>
    <dbReference type="NCBI Taxonomy" id="1391627"/>
    <lineage>
        <taxon>Bacteria</taxon>
        <taxon>Pseudomonadati</taxon>
        <taxon>Bacteroidota</taxon>
        <taxon>Sphingobacteriia</taxon>
        <taxon>Sphingobacteriales</taxon>
        <taxon>Sphingobacteriaceae</taxon>
        <taxon>Mucilaginibacter</taxon>
    </lineage>
</organism>
<dbReference type="EMBL" id="FNAI01000004">
    <property type="protein sequence ID" value="SDE20789.1"/>
    <property type="molecule type" value="Genomic_DNA"/>
</dbReference>
<feature type="chain" id="PRO_5011712434" description="Outer membrane protein beta-barrel domain-containing protein" evidence="1">
    <location>
        <begin position="21"/>
        <end position="215"/>
    </location>
</feature>
<evidence type="ECO:0000313" key="2">
    <source>
        <dbReference type="EMBL" id="SDE20789.1"/>
    </source>
</evidence>
<evidence type="ECO:0008006" key="4">
    <source>
        <dbReference type="Google" id="ProtNLM"/>
    </source>
</evidence>
<keyword evidence="1" id="KW-0732">Signal</keyword>
<proteinExistence type="predicted"/>
<keyword evidence="3" id="KW-1185">Reference proteome</keyword>
<protein>
    <recommendedName>
        <fullName evidence="4">Outer membrane protein beta-barrel domain-containing protein</fullName>
    </recommendedName>
</protein>
<dbReference type="OrthoDB" id="945117at2"/>
<evidence type="ECO:0000313" key="3">
    <source>
        <dbReference type="Proteomes" id="UP000199072"/>
    </source>
</evidence>
<evidence type="ECO:0000256" key="1">
    <source>
        <dbReference type="SAM" id="SignalP"/>
    </source>
</evidence>
<reference evidence="2 3" key="1">
    <citation type="submission" date="2016-10" db="EMBL/GenBank/DDBJ databases">
        <authorList>
            <person name="de Groot N.N."/>
        </authorList>
    </citation>
    <scope>NUCLEOTIDE SEQUENCE [LARGE SCALE GENOMIC DNA]</scope>
    <source>
        <strain evidence="2 3">47C3B</strain>
    </source>
</reference>
<dbReference type="Proteomes" id="UP000199072">
    <property type="component" value="Unassembled WGS sequence"/>
</dbReference>